<dbReference type="HOGENOM" id="CLU_2541315_0_0_9"/>
<evidence type="ECO:0000313" key="1">
    <source>
        <dbReference type="EMBL" id="AEW04662.1"/>
    </source>
</evidence>
<dbReference type="Proteomes" id="UP000005439">
    <property type="component" value="Chromosome"/>
</dbReference>
<dbReference type="STRING" id="679936.Sulac_1162"/>
<evidence type="ECO:0000313" key="2">
    <source>
        <dbReference type="Proteomes" id="UP000005439"/>
    </source>
</evidence>
<dbReference type="PATRIC" id="fig|679936.5.peg.1221"/>
<name>G8TUL5_SULAD</name>
<keyword evidence="2" id="KW-1185">Reference proteome</keyword>
<sequence>MAHYHVIESTPGYLPDTEPACFTTLRDAQRYAAELARELRDQGYRVSGTAETGYVAEDPDKMADLGRVIEVIPMDGSPCEDAD</sequence>
<proteinExistence type="predicted"/>
<dbReference type="EMBL" id="CP003179">
    <property type="protein sequence ID" value="AEW04662.1"/>
    <property type="molecule type" value="Genomic_DNA"/>
</dbReference>
<dbReference type="KEGG" id="sap:Sulac_1162"/>
<protein>
    <submittedName>
        <fullName evidence="1">Uncharacterized protein</fullName>
    </submittedName>
</protein>
<accession>G8TUL5</accession>
<organism evidence="1 2">
    <name type="scientific">Sulfobacillus acidophilus (strain ATCC 700253 / DSM 10332 / NAL)</name>
    <dbReference type="NCBI Taxonomy" id="679936"/>
    <lineage>
        <taxon>Bacteria</taxon>
        <taxon>Bacillati</taxon>
        <taxon>Bacillota</taxon>
        <taxon>Clostridia</taxon>
        <taxon>Eubacteriales</taxon>
        <taxon>Clostridiales Family XVII. Incertae Sedis</taxon>
        <taxon>Sulfobacillus</taxon>
    </lineage>
</organism>
<gene>
    <name evidence="1" type="ordered locus">Sulac_1162</name>
</gene>
<dbReference type="AlphaFoldDB" id="G8TUL5"/>
<reference evidence="2" key="1">
    <citation type="submission" date="2011-12" db="EMBL/GenBank/DDBJ databases">
        <title>The complete genome of chromosome of Sulfobacillus acidophilus DSM 10332.</title>
        <authorList>
            <person name="Lucas S."/>
            <person name="Han J."/>
            <person name="Lapidus A."/>
            <person name="Bruce D."/>
            <person name="Goodwin L."/>
            <person name="Pitluck S."/>
            <person name="Peters L."/>
            <person name="Kyrpides N."/>
            <person name="Mavromatis K."/>
            <person name="Ivanova N."/>
            <person name="Mikhailova N."/>
            <person name="Chertkov O."/>
            <person name="Saunders E."/>
            <person name="Detter J.C."/>
            <person name="Tapia R."/>
            <person name="Han C."/>
            <person name="Land M."/>
            <person name="Hauser L."/>
            <person name="Markowitz V."/>
            <person name="Cheng J.-F."/>
            <person name="Hugenholtz P."/>
            <person name="Woyke T."/>
            <person name="Wu D."/>
            <person name="Pukall R."/>
            <person name="Gehrich-Schroeter G."/>
            <person name="Schneider S."/>
            <person name="Klenk H.-P."/>
            <person name="Eisen J.A."/>
        </authorList>
    </citation>
    <scope>NUCLEOTIDE SEQUENCE [LARGE SCALE GENOMIC DNA]</scope>
    <source>
        <strain evidence="2">ATCC 700253 / DSM 10332 / NAL</strain>
    </source>
</reference>
<reference evidence="1 2" key="2">
    <citation type="journal article" date="2012" name="Stand. Genomic Sci.">
        <title>Complete genome sequence of the moderately thermophilic mineral-sulfide-oxidizing firmicute Sulfobacillus acidophilus type strain (NAL(T)).</title>
        <authorList>
            <person name="Anderson I."/>
            <person name="Chertkov O."/>
            <person name="Chen A."/>
            <person name="Saunders E."/>
            <person name="Lapidus A."/>
            <person name="Nolan M."/>
            <person name="Lucas S."/>
            <person name="Hammon N."/>
            <person name="Deshpande S."/>
            <person name="Cheng J.F."/>
            <person name="Han C."/>
            <person name="Tapia R."/>
            <person name="Goodwin L.A."/>
            <person name="Pitluck S."/>
            <person name="Liolios K."/>
            <person name="Pagani I."/>
            <person name="Ivanova N."/>
            <person name="Mikhailova N."/>
            <person name="Pati A."/>
            <person name="Palaniappan K."/>
            <person name="Land M."/>
            <person name="Pan C."/>
            <person name="Rohde M."/>
            <person name="Pukall R."/>
            <person name="Goker M."/>
            <person name="Detter J.C."/>
            <person name="Woyke T."/>
            <person name="Bristow J."/>
            <person name="Eisen J.A."/>
            <person name="Markowitz V."/>
            <person name="Hugenholtz P."/>
            <person name="Kyrpides N.C."/>
            <person name="Klenk H.P."/>
            <person name="Mavromatis K."/>
        </authorList>
    </citation>
    <scope>NUCLEOTIDE SEQUENCE [LARGE SCALE GENOMIC DNA]</scope>
    <source>
        <strain evidence="2">ATCC 700253 / DSM 10332 / NAL</strain>
    </source>
</reference>